<dbReference type="EMBL" id="NPDZ01000017">
    <property type="protein sequence ID" value="PJZ71869.1"/>
    <property type="molecule type" value="Genomic_DNA"/>
</dbReference>
<evidence type="ECO:0000313" key="2">
    <source>
        <dbReference type="EMBL" id="PJZ71869.1"/>
    </source>
</evidence>
<dbReference type="Proteomes" id="UP000231962">
    <property type="component" value="Unassembled WGS sequence"/>
</dbReference>
<dbReference type="OrthoDB" id="343062at2"/>
<organism evidence="2 4">
    <name type="scientific">Leptospira perolatii</name>
    <dbReference type="NCBI Taxonomy" id="2023191"/>
    <lineage>
        <taxon>Bacteria</taxon>
        <taxon>Pseudomonadati</taxon>
        <taxon>Spirochaetota</taxon>
        <taxon>Spirochaetia</taxon>
        <taxon>Leptospirales</taxon>
        <taxon>Leptospiraceae</taxon>
        <taxon>Leptospira</taxon>
    </lineage>
</organism>
<dbReference type="Proteomes" id="UP000231990">
    <property type="component" value="Unassembled WGS sequence"/>
</dbReference>
<reference evidence="3 4" key="1">
    <citation type="submission" date="2017-07" db="EMBL/GenBank/DDBJ databases">
        <title>Leptospira spp. isolated from tropical soils.</title>
        <authorList>
            <person name="Thibeaux R."/>
            <person name="Iraola G."/>
            <person name="Ferres I."/>
            <person name="Bierque E."/>
            <person name="Girault D."/>
            <person name="Soupe-Gilbert M.-E."/>
            <person name="Picardeau M."/>
            <person name="Goarant C."/>
        </authorList>
    </citation>
    <scope>NUCLEOTIDE SEQUENCE [LARGE SCALE GENOMIC DNA]</scope>
    <source>
        <strain evidence="2 4">FH1-B-B1</strain>
        <strain evidence="1 3">FH1-B-C1</strain>
    </source>
</reference>
<evidence type="ECO:0000313" key="1">
    <source>
        <dbReference type="EMBL" id="PJZ68539.1"/>
    </source>
</evidence>
<sequence length="184" mass="21301">MSKWERSIQLIFVGESSFPKMRSFLVFFLLLGIQPIFSQVDSQLPNSLNQDQPTVVKKKEKAKIFRASRLTYQEYPYKHPSGIPSDFVPKGSDLIYSTELRTDRILEIKEAVVIFEHELSKPRIETYYETIFNFLNFKILQNQKSEAKTLYLVEGFNHKTVAISIEAISSGSKVKLFYRKSGGF</sequence>
<protein>
    <submittedName>
        <fullName evidence="2">Uncharacterized protein</fullName>
    </submittedName>
</protein>
<name>A0A2M9ZII7_9LEPT</name>
<accession>A0A2M9ZII7</accession>
<comment type="caution">
    <text evidence="2">The sequence shown here is derived from an EMBL/GenBank/DDBJ whole genome shotgun (WGS) entry which is preliminary data.</text>
</comment>
<dbReference type="EMBL" id="NPDY01000020">
    <property type="protein sequence ID" value="PJZ68539.1"/>
    <property type="molecule type" value="Genomic_DNA"/>
</dbReference>
<dbReference type="AlphaFoldDB" id="A0A2M9ZII7"/>
<evidence type="ECO:0000313" key="3">
    <source>
        <dbReference type="Proteomes" id="UP000231962"/>
    </source>
</evidence>
<keyword evidence="3" id="KW-1185">Reference proteome</keyword>
<gene>
    <name evidence="1" type="ORF">CH360_15700</name>
    <name evidence="2" type="ORF">CH373_17240</name>
</gene>
<evidence type="ECO:0000313" key="4">
    <source>
        <dbReference type="Proteomes" id="UP000231990"/>
    </source>
</evidence>
<proteinExistence type="predicted"/>